<reference evidence="1" key="1">
    <citation type="submission" date="2013-04" db="EMBL/GenBank/DDBJ databases">
        <authorList>
            <person name="Schmutz J."/>
            <person name="McClean P."/>
            <person name="Shu S."/>
            <person name="Cregan P."/>
            <person name="Rokhsar D."/>
            <person name="Jackson S."/>
        </authorList>
    </citation>
    <scope>NUCLEOTIDE SEQUENCE</scope>
</reference>
<sequence>MPMNLWRLRRVRAGEFGLLGITIFGTMRYRRPDVFTVYVGLEARITYNVTTLPQCSLYLWLDIRKEVISCTTYGSHYSIPWDNVVHM</sequence>
<evidence type="ECO:0000313" key="1">
    <source>
        <dbReference type="EMBL" id="ESW35179.1"/>
    </source>
</evidence>
<dbReference type="EMBL" id="CM002288">
    <property type="protein sequence ID" value="ESW35180.1"/>
    <property type="molecule type" value="Genomic_DNA"/>
</dbReference>
<name>V7CYL1_PHAVU</name>
<dbReference type="EMBL" id="CM002288">
    <property type="protein sequence ID" value="ESW35179.1"/>
    <property type="molecule type" value="Genomic_DNA"/>
</dbReference>
<dbReference type="Gramene" id="ESW35179">
    <property type="protein sequence ID" value="ESW35179"/>
    <property type="gene ID" value="PHAVU_001G213700g"/>
</dbReference>
<proteinExistence type="predicted"/>
<organism evidence="1 2">
    <name type="scientific">Phaseolus vulgaris</name>
    <name type="common">Kidney bean</name>
    <name type="synonym">French bean</name>
    <dbReference type="NCBI Taxonomy" id="3885"/>
    <lineage>
        <taxon>Eukaryota</taxon>
        <taxon>Viridiplantae</taxon>
        <taxon>Streptophyta</taxon>
        <taxon>Embryophyta</taxon>
        <taxon>Tracheophyta</taxon>
        <taxon>Spermatophyta</taxon>
        <taxon>Magnoliopsida</taxon>
        <taxon>eudicotyledons</taxon>
        <taxon>Gunneridae</taxon>
        <taxon>Pentapetalae</taxon>
        <taxon>rosids</taxon>
        <taxon>fabids</taxon>
        <taxon>Fabales</taxon>
        <taxon>Fabaceae</taxon>
        <taxon>Papilionoideae</taxon>
        <taxon>50 kb inversion clade</taxon>
        <taxon>NPAAA clade</taxon>
        <taxon>indigoferoid/millettioid clade</taxon>
        <taxon>Phaseoleae</taxon>
        <taxon>Phaseolus</taxon>
    </lineage>
</organism>
<dbReference type="Gramene" id="ESW35180">
    <property type="protein sequence ID" value="ESW35180"/>
    <property type="gene ID" value="PHAVU_001G213700g"/>
</dbReference>
<protein>
    <submittedName>
        <fullName evidence="1">Uncharacterized protein</fullName>
    </submittedName>
</protein>
<evidence type="ECO:0000313" key="2">
    <source>
        <dbReference type="Proteomes" id="UP000000226"/>
    </source>
</evidence>
<accession>V7CYL1</accession>
<dbReference type="Proteomes" id="UP000000226">
    <property type="component" value="Chromosome 1"/>
</dbReference>
<keyword evidence="2" id="KW-1185">Reference proteome</keyword>
<gene>
    <name evidence="1" type="ORF">PHAVU_001G213700g</name>
</gene>
<reference evidence="2" key="2">
    <citation type="journal article" date="2014" name="Nat. Genet.">
        <title>A reference genome for common bean and genome-wide analysis of dual domestications.</title>
        <authorList>
            <person name="Schmutz J."/>
            <person name="McClean P.E."/>
            <person name="Mamidi S."/>
            <person name="Wu G.A."/>
            <person name="Cannon S.B."/>
            <person name="Grimwood J."/>
            <person name="Jenkins J."/>
            <person name="Shu S."/>
            <person name="Song Q."/>
            <person name="Chavarro C."/>
            <person name="Torres-Torres M."/>
            <person name="Geffroy V."/>
            <person name="Moghaddam S.M."/>
            <person name="Gao D."/>
            <person name="Abernathy B."/>
            <person name="Barry K."/>
            <person name="Blair M."/>
            <person name="Brick M.A."/>
            <person name="Chovatia M."/>
            <person name="Gepts P."/>
            <person name="Goodstein D.M."/>
            <person name="Gonzales M."/>
            <person name="Hellsten U."/>
            <person name="Hyten D.L."/>
            <person name="Jia G."/>
            <person name="Kelly J.D."/>
            <person name="Kudrna D."/>
            <person name="Lee R."/>
            <person name="Richard M.M."/>
            <person name="Miklas P.N."/>
            <person name="Osorno J.M."/>
            <person name="Rodrigues J."/>
            <person name="Thareau V."/>
            <person name="Urrea C.A."/>
            <person name="Wang M."/>
            <person name="Yu Y."/>
            <person name="Zhang M."/>
            <person name="Wing R.A."/>
            <person name="Cregan P.B."/>
            <person name="Rokhsar D.S."/>
            <person name="Jackson S.A."/>
        </authorList>
    </citation>
    <scope>NUCLEOTIDE SEQUENCE [LARGE SCALE GENOMIC DNA]</scope>
    <source>
        <strain evidence="2">cv. G19833</strain>
    </source>
</reference>
<dbReference type="AlphaFoldDB" id="V7CYL1"/>